<dbReference type="AlphaFoldDB" id="A0A2T7A3C1"/>
<protein>
    <submittedName>
        <fullName evidence="1">Uncharacterized protein</fullName>
    </submittedName>
</protein>
<keyword evidence="2" id="KW-1185">Reference proteome</keyword>
<evidence type="ECO:0000313" key="1">
    <source>
        <dbReference type="EMBL" id="PUU82214.1"/>
    </source>
</evidence>
<proteinExistence type="predicted"/>
<organism evidence="1 2">
    <name type="scientific">Tuber borchii</name>
    <name type="common">White truffle</name>
    <dbReference type="NCBI Taxonomy" id="42251"/>
    <lineage>
        <taxon>Eukaryota</taxon>
        <taxon>Fungi</taxon>
        <taxon>Dikarya</taxon>
        <taxon>Ascomycota</taxon>
        <taxon>Pezizomycotina</taxon>
        <taxon>Pezizomycetes</taxon>
        <taxon>Pezizales</taxon>
        <taxon>Tuberaceae</taxon>
        <taxon>Tuber</taxon>
    </lineage>
</organism>
<dbReference type="Proteomes" id="UP000244722">
    <property type="component" value="Unassembled WGS sequence"/>
</dbReference>
<accession>A0A2T7A3C1</accession>
<reference evidence="1 2" key="1">
    <citation type="submission" date="2017-04" db="EMBL/GenBank/DDBJ databases">
        <title>Draft genome sequence of Tuber borchii Vittad., a whitish edible truffle.</title>
        <authorList>
            <consortium name="DOE Joint Genome Institute"/>
            <person name="Murat C."/>
            <person name="Kuo A."/>
            <person name="Barry K.W."/>
            <person name="Clum A."/>
            <person name="Dockter R.B."/>
            <person name="Fauchery L."/>
            <person name="Iotti M."/>
            <person name="Kohler A."/>
            <person name="Labutti K."/>
            <person name="Lindquist E.A."/>
            <person name="Lipzen A."/>
            <person name="Ohm R.A."/>
            <person name="Wang M."/>
            <person name="Grigoriev I.V."/>
            <person name="Zambonelli A."/>
            <person name="Martin F.M."/>
        </authorList>
    </citation>
    <scope>NUCLEOTIDE SEQUENCE [LARGE SCALE GENOMIC DNA]</scope>
    <source>
        <strain evidence="1 2">Tbo3840</strain>
    </source>
</reference>
<dbReference type="EMBL" id="NESQ01000032">
    <property type="protein sequence ID" value="PUU82214.1"/>
    <property type="molecule type" value="Genomic_DNA"/>
</dbReference>
<evidence type="ECO:0000313" key="2">
    <source>
        <dbReference type="Proteomes" id="UP000244722"/>
    </source>
</evidence>
<comment type="caution">
    <text evidence="1">The sequence shown here is derived from an EMBL/GenBank/DDBJ whole genome shotgun (WGS) entry which is preliminary data.</text>
</comment>
<gene>
    <name evidence="1" type="ORF">B9Z19DRAFT_1075503</name>
</gene>
<name>A0A2T7A3C1_TUBBO</name>
<sequence>MLVTPNTIHDLQQSLPALTWCHLDLILMAHWQGVPHLEQTFPRMTQLSIPCASQVGHKTPGTPGTDIYPGTNSKSSLTKFKSWELG</sequence>